<proteinExistence type="predicted"/>
<dbReference type="CDD" id="cd01948">
    <property type="entry name" value="EAL"/>
    <property type="match status" value="1"/>
</dbReference>
<accession>M4HWZ5</accession>
<name>M4HWZ5_9PROT</name>
<keyword evidence="3" id="KW-0732">Signal</keyword>
<keyword evidence="2" id="KW-0472">Membrane</keyword>
<feature type="domain" description="EAL" evidence="4">
    <location>
        <begin position="218"/>
        <end position="472"/>
    </location>
</feature>
<dbReference type="Gene3D" id="3.20.20.450">
    <property type="entry name" value="EAL domain"/>
    <property type="match status" value="1"/>
</dbReference>
<evidence type="ECO:0000259" key="4">
    <source>
        <dbReference type="PROSITE" id="PS50883"/>
    </source>
</evidence>
<dbReference type="InterPro" id="IPR001633">
    <property type="entry name" value="EAL_dom"/>
</dbReference>
<evidence type="ECO:0000256" key="3">
    <source>
        <dbReference type="SAM" id="SignalP"/>
    </source>
</evidence>
<feature type="chain" id="PRO_5004053875" evidence="3">
    <location>
        <begin position="18"/>
        <end position="480"/>
    </location>
</feature>
<dbReference type="SMART" id="SM00052">
    <property type="entry name" value="EAL"/>
    <property type="match status" value="1"/>
</dbReference>
<evidence type="ECO:0000313" key="5">
    <source>
        <dbReference type="EMBL" id="AFT64000.1"/>
    </source>
</evidence>
<keyword evidence="2" id="KW-0812">Transmembrane</keyword>
<keyword evidence="2" id="KW-1133">Transmembrane helix</keyword>
<dbReference type="AlphaFoldDB" id="M4HWZ5"/>
<feature type="region of interest" description="Disordered" evidence="1">
    <location>
        <begin position="141"/>
        <end position="168"/>
    </location>
</feature>
<dbReference type="Pfam" id="PF00563">
    <property type="entry name" value="EAL"/>
    <property type="match status" value="1"/>
</dbReference>
<dbReference type="InterPro" id="IPR035919">
    <property type="entry name" value="EAL_sf"/>
</dbReference>
<evidence type="ECO:0000256" key="1">
    <source>
        <dbReference type="SAM" id="MobiDB-lite"/>
    </source>
</evidence>
<evidence type="ECO:0000256" key="2">
    <source>
        <dbReference type="SAM" id="Phobius"/>
    </source>
</evidence>
<dbReference type="PANTHER" id="PTHR33121:SF79">
    <property type="entry name" value="CYCLIC DI-GMP PHOSPHODIESTERASE PDED-RELATED"/>
    <property type="match status" value="1"/>
</dbReference>
<dbReference type="SUPFAM" id="SSF141868">
    <property type="entry name" value="EAL domain-like"/>
    <property type="match status" value="1"/>
</dbReference>
<dbReference type="EMBL" id="JX523950">
    <property type="protein sequence ID" value="AFT64000.1"/>
    <property type="molecule type" value="Genomic_DNA"/>
</dbReference>
<dbReference type="GO" id="GO:0071111">
    <property type="term" value="F:cyclic-guanylate-specific phosphodiesterase activity"/>
    <property type="evidence" value="ECO:0007669"/>
    <property type="project" value="InterPro"/>
</dbReference>
<protein>
    <submittedName>
        <fullName evidence="5">Diguanylate phosphodiesterase</fullName>
    </submittedName>
</protein>
<dbReference type="PROSITE" id="PS51257">
    <property type="entry name" value="PROKAR_LIPOPROTEIN"/>
    <property type="match status" value="1"/>
</dbReference>
<dbReference type="InterPro" id="IPR050706">
    <property type="entry name" value="Cyclic-di-GMP_PDE-like"/>
</dbReference>
<feature type="transmembrane region" description="Helical" evidence="2">
    <location>
        <begin position="7"/>
        <end position="29"/>
    </location>
</feature>
<organism evidence="5">
    <name type="scientific">alpha proteobacterium D323</name>
    <dbReference type="NCBI Taxonomy" id="649534"/>
    <lineage>
        <taxon>Bacteria</taxon>
        <taxon>Pseudomonadati</taxon>
        <taxon>Pseudomonadota</taxon>
        <taxon>Alphaproteobacteria</taxon>
    </lineage>
</organism>
<feature type="signal peptide" evidence="3">
    <location>
        <begin position="1"/>
        <end position="17"/>
    </location>
</feature>
<dbReference type="PROSITE" id="PS50883">
    <property type="entry name" value="EAL"/>
    <property type="match status" value="1"/>
</dbReference>
<reference evidence="5" key="1">
    <citation type="journal article" date="2013" name="Mar. Drugs">
        <title>Assessing the effectiveness of functional genetic screens for the identification of bioactive metabolites.</title>
        <authorList>
            <person name="Penesyan A."/>
            <person name="Ballestriero F."/>
            <person name="Daim M."/>
            <person name="Kjelleberg S."/>
            <person name="Thomas T."/>
            <person name="Egan S."/>
        </authorList>
    </citation>
    <scope>NUCLEOTIDE SEQUENCE</scope>
    <source>
        <strain evidence="5">D323</strain>
    </source>
</reference>
<dbReference type="PANTHER" id="PTHR33121">
    <property type="entry name" value="CYCLIC DI-GMP PHOSPHODIESTERASE PDEF"/>
    <property type="match status" value="1"/>
</dbReference>
<sequence length="480" mass="53248">MTRLANISILFSISAIAASCGTVMVYLFARPVGEAITVAFTAMCTMIFIHFMLTRSQEKSAVSDAVNRLEERIAVIDDDVGNLEGRLTGVEHNIPRRTREEIDPLFAEVEVIGSLVKQMAEAMADMETRIEDQGIAIEDQRTKQARLQPQPAQRLASPQAAMKEPSGDLASQAAAAFASAAGQPMAASQPMAAVQEPFAETRAPEMKRPAAPRMHHPNAALAEEIRASIEAGRVDLYLQPIVTLPQRRVRYYEALTRLRKANGDTLEPIEFLQEADRTGQMPAIDNILLFRSLQILKRLATRNREAGLFCNLSPSTLMDENFFPGFLEFVRANDTYSDLLIFEFSQADVAVMSAIEYESLAALAELGFRFSVDRITDLRMDFRALADRGFRFAKLHASRLLLHEDDLAKSNIHPADFGSLLQRYGIELIVDHVESEGAVLELLEMDIRCAQGFLFSPPRPVRADVLQGAPNPRSLKKEAS</sequence>